<keyword evidence="1" id="KW-0547">Nucleotide-binding</keyword>
<dbReference type="SMART" id="SM00233">
    <property type="entry name" value="PH"/>
    <property type="match status" value="1"/>
</dbReference>
<dbReference type="InterPro" id="IPR027483">
    <property type="entry name" value="PInositol-4-P-4/5-kinase_C_sf"/>
</dbReference>
<feature type="compositionally biased region" description="Low complexity" evidence="2">
    <location>
        <begin position="337"/>
        <end position="347"/>
    </location>
</feature>
<feature type="compositionally biased region" description="Low complexity" evidence="2">
    <location>
        <begin position="395"/>
        <end position="417"/>
    </location>
</feature>
<dbReference type="Pfam" id="PF01504">
    <property type="entry name" value="PIP5K"/>
    <property type="match status" value="1"/>
</dbReference>
<accession>A0A0M0JM76</accession>
<evidence type="ECO:0000259" key="4">
    <source>
        <dbReference type="PROSITE" id="PS51455"/>
    </source>
</evidence>
<feature type="region of interest" description="Disordered" evidence="2">
    <location>
        <begin position="564"/>
        <end position="599"/>
    </location>
</feature>
<dbReference type="PANTHER" id="PTHR23086">
    <property type="entry name" value="PHOSPHATIDYLINOSITOL-4-PHOSPHATE 5-KINASE"/>
    <property type="match status" value="1"/>
</dbReference>
<dbReference type="InterPro" id="IPR027484">
    <property type="entry name" value="PInositol-4-P-5-kinase_N"/>
</dbReference>
<dbReference type="InterPro" id="IPR023610">
    <property type="entry name" value="PInositol-4/5-P-5/4-kinase"/>
</dbReference>
<dbReference type="InterPro" id="IPR002498">
    <property type="entry name" value="PInositol-4-P-4/5-kinase_core"/>
</dbReference>
<comment type="caution">
    <text evidence="5">The sequence shown here is derived from an EMBL/GenBank/DDBJ whole genome shotgun (WGS) entry which is preliminary data.</text>
</comment>
<dbReference type="GO" id="GO:0016308">
    <property type="term" value="F:1-phosphatidylinositol-4-phosphate 5-kinase activity"/>
    <property type="evidence" value="ECO:0007669"/>
    <property type="project" value="TreeGrafter"/>
</dbReference>
<gene>
    <name evidence="5" type="ORF">Ctob_002617</name>
</gene>
<dbReference type="GO" id="GO:0005524">
    <property type="term" value="F:ATP binding"/>
    <property type="evidence" value="ECO:0007669"/>
    <property type="project" value="UniProtKB-UniRule"/>
</dbReference>
<dbReference type="Gene3D" id="3.30.810.10">
    <property type="entry name" value="2-Layer Sandwich"/>
    <property type="match status" value="1"/>
</dbReference>
<dbReference type="Proteomes" id="UP000037460">
    <property type="component" value="Unassembled WGS sequence"/>
</dbReference>
<dbReference type="OrthoDB" id="20783at2759"/>
<evidence type="ECO:0000259" key="3">
    <source>
        <dbReference type="PROSITE" id="PS50003"/>
    </source>
</evidence>
<dbReference type="PANTHER" id="PTHR23086:SF8">
    <property type="entry name" value="PHOSPHATIDYLINOSITOL 5-PHOSPHATE 4-KINASE, ISOFORM A"/>
    <property type="match status" value="1"/>
</dbReference>
<sequence length="734" mass="80173">MPTPRDESGDESEHTPRGSERTPRENTRGASSTDRRHSRSPGGTRTLATAVQPAKHRVRHRKQRQGQTIYKGHPSWKMMVNVKLGISITVGKVSSEEPRELRLTDFSTSTRTDFPPEGSPLTPGHSSEHFTFDDHAPLAFRHLREHFGVQADDYLVSICGESSLRELGTPGKSGAVFYLTEDGKFLIKTVSKMESKFLRQILPNYYNYVMRSENTLLPRFFGLIRITTASHRRIRLVIFNNLLPQTFSIHEKYDLKGSTLGRYATKEERDDPNVTLKDLDFDKQLLFSHKSHAMLKGQIESDLAWLRALQIMDYSLLLLLHFPAREKDGDEERTDSSAKSSSSEYQSNYDEQGRLARRPSKDATEESKAALGGASAAAGALPQPPPPQPPPPLPVEELPAAPALAGSGSAAEAALGSGDDGDVDDEGGEPEPSEGKARRKHRRAMSGGAAEADVTVSLPKLTDEDFASAFRKARMSSWNVRKDLAIDDGVAASLADGQQVLVFGGLIDILQVYGARKRLEHHYKAFRYRSEKEGISVTDPATYATRMSGFIWTKFSEMPRAGAVAGTDGATLEPHPEETSVDLELESSRSGTDWGGAPAGGASGVTSLGSASSAIGMTGVIAHSEQPLIAGQVQKKGTHFPYTWSLRYCAVYASSKTMIYFSSQAEFESGSVVRGKKTLTAVNRSSADEPVLDITLDTGKTMLIRLASITERDRWHAALATVLSPDKPAEADTP</sequence>
<feature type="region of interest" description="Disordered" evidence="2">
    <location>
        <begin position="327"/>
        <end position="451"/>
    </location>
</feature>
<feature type="region of interest" description="Disordered" evidence="2">
    <location>
        <begin position="1"/>
        <end position="70"/>
    </location>
</feature>
<dbReference type="PROSITE" id="PS50003">
    <property type="entry name" value="PH_DOMAIN"/>
    <property type="match status" value="1"/>
</dbReference>
<feature type="compositionally biased region" description="Basic residues" evidence="2">
    <location>
        <begin position="54"/>
        <end position="64"/>
    </location>
</feature>
<name>A0A0M0JM76_9EUKA</name>
<feature type="domain" description="PH" evidence="3">
    <location>
        <begin position="626"/>
        <end position="724"/>
    </location>
</feature>
<reference evidence="6" key="1">
    <citation type="journal article" date="2015" name="PLoS Genet.">
        <title>Genome Sequence and Transcriptome Analyses of Chrysochromulina tobin: Metabolic Tools for Enhanced Algal Fitness in the Prominent Order Prymnesiales (Haptophyceae).</title>
        <authorList>
            <person name="Hovde B.T."/>
            <person name="Deodato C.R."/>
            <person name="Hunsperger H.M."/>
            <person name="Ryken S.A."/>
            <person name="Yost W."/>
            <person name="Jha R.K."/>
            <person name="Patterson J."/>
            <person name="Monnat R.J. Jr."/>
            <person name="Barlow S.B."/>
            <person name="Starkenburg S.R."/>
            <person name="Cattolico R.A."/>
        </authorList>
    </citation>
    <scope>NUCLEOTIDE SEQUENCE</scope>
    <source>
        <strain evidence="6">CCMP291</strain>
    </source>
</reference>
<organism evidence="5 6">
    <name type="scientific">Chrysochromulina tobinii</name>
    <dbReference type="NCBI Taxonomy" id="1460289"/>
    <lineage>
        <taxon>Eukaryota</taxon>
        <taxon>Haptista</taxon>
        <taxon>Haptophyta</taxon>
        <taxon>Prymnesiophyceae</taxon>
        <taxon>Prymnesiales</taxon>
        <taxon>Chrysochromulinaceae</taxon>
        <taxon>Chrysochromulina</taxon>
    </lineage>
</organism>
<feature type="compositionally biased region" description="Basic and acidic residues" evidence="2">
    <location>
        <begin position="327"/>
        <end position="336"/>
    </location>
</feature>
<evidence type="ECO:0000256" key="2">
    <source>
        <dbReference type="SAM" id="MobiDB-lite"/>
    </source>
</evidence>
<feature type="compositionally biased region" description="Pro residues" evidence="2">
    <location>
        <begin position="382"/>
        <end position="394"/>
    </location>
</feature>
<evidence type="ECO:0000256" key="1">
    <source>
        <dbReference type="PROSITE-ProRule" id="PRU00781"/>
    </source>
</evidence>
<feature type="region of interest" description="Disordered" evidence="2">
    <location>
        <begin position="108"/>
        <end position="128"/>
    </location>
</feature>
<dbReference type="SUPFAM" id="SSF50729">
    <property type="entry name" value="PH domain-like"/>
    <property type="match status" value="1"/>
</dbReference>
<keyword evidence="1" id="KW-0067">ATP-binding</keyword>
<dbReference type="Gene3D" id="2.30.29.30">
    <property type="entry name" value="Pleckstrin-homology domain (PH domain)/Phosphotyrosine-binding domain (PTB)"/>
    <property type="match status" value="1"/>
</dbReference>
<dbReference type="InterPro" id="IPR011993">
    <property type="entry name" value="PH-like_dom_sf"/>
</dbReference>
<evidence type="ECO:0000313" key="6">
    <source>
        <dbReference type="Proteomes" id="UP000037460"/>
    </source>
</evidence>
<evidence type="ECO:0000313" key="5">
    <source>
        <dbReference type="EMBL" id="KOO27585.1"/>
    </source>
</evidence>
<dbReference type="GO" id="GO:0046854">
    <property type="term" value="P:phosphatidylinositol phosphate biosynthetic process"/>
    <property type="evidence" value="ECO:0007669"/>
    <property type="project" value="TreeGrafter"/>
</dbReference>
<feature type="compositionally biased region" description="Acidic residues" evidence="2">
    <location>
        <begin position="419"/>
        <end position="432"/>
    </location>
</feature>
<dbReference type="Gene3D" id="3.30.800.10">
    <property type="entry name" value="Phosphatidylinositol Phosphate Kinase II Beta"/>
    <property type="match status" value="1"/>
</dbReference>
<feature type="domain" description="PIPK" evidence="4">
    <location>
        <begin position="72"/>
        <end position="555"/>
    </location>
</feature>
<keyword evidence="1" id="KW-0418">Kinase</keyword>
<dbReference type="PROSITE" id="PS51455">
    <property type="entry name" value="PIPK"/>
    <property type="match status" value="1"/>
</dbReference>
<keyword evidence="6" id="KW-1185">Reference proteome</keyword>
<dbReference type="GO" id="GO:0005886">
    <property type="term" value="C:plasma membrane"/>
    <property type="evidence" value="ECO:0007669"/>
    <property type="project" value="TreeGrafter"/>
</dbReference>
<dbReference type="SMART" id="SM00330">
    <property type="entry name" value="PIPKc"/>
    <property type="match status" value="1"/>
</dbReference>
<feature type="compositionally biased region" description="Low complexity" evidence="2">
    <location>
        <begin position="369"/>
        <end position="381"/>
    </location>
</feature>
<dbReference type="SUPFAM" id="SSF56104">
    <property type="entry name" value="SAICAR synthase-like"/>
    <property type="match status" value="1"/>
</dbReference>
<dbReference type="AlphaFoldDB" id="A0A0M0JM76"/>
<protein>
    <submittedName>
        <fullName evidence="5">Phosphatidylinositol-4-phosphate 5</fullName>
    </submittedName>
</protein>
<feature type="compositionally biased region" description="Basic and acidic residues" evidence="2">
    <location>
        <begin position="351"/>
        <end position="368"/>
    </location>
</feature>
<dbReference type="InterPro" id="IPR001849">
    <property type="entry name" value="PH_domain"/>
</dbReference>
<dbReference type="EMBL" id="JWZX01002696">
    <property type="protein sequence ID" value="KOO27585.1"/>
    <property type="molecule type" value="Genomic_DNA"/>
</dbReference>
<feature type="compositionally biased region" description="Basic and acidic residues" evidence="2">
    <location>
        <begin position="1"/>
        <end position="27"/>
    </location>
</feature>
<keyword evidence="1" id="KW-0808">Transferase</keyword>
<proteinExistence type="predicted"/>